<keyword evidence="3" id="KW-1185">Reference proteome</keyword>
<dbReference type="SUPFAM" id="SSF47598">
    <property type="entry name" value="Ribbon-helix-helix"/>
    <property type="match status" value="1"/>
</dbReference>
<dbReference type="Gene3D" id="1.10.1220.10">
    <property type="entry name" value="Met repressor-like"/>
    <property type="match status" value="1"/>
</dbReference>
<gene>
    <name evidence="2" type="ordered locus">Gura_0842</name>
</gene>
<dbReference type="Gene3D" id="3.30.160.250">
    <property type="match status" value="1"/>
</dbReference>
<dbReference type="InterPro" id="IPR031807">
    <property type="entry name" value="HicB-like"/>
</dbReference>
<evidence type="ECO:0000313" key="2">
    <source>
        <dbReference type="EMBL" id="ABQ25050.1"/>
    </source>
</evidence>
<dbReference type="Pfam" id="PF15919">
    <property type="entry name" value="HicB_lk_antitox"/>
    <property type="match status" value="1"/>
</dbReference>
<organism evidence="2 3">
    <name type="scientific">Geotalea uraniireducens (strain Rf4)</name>
    <name type="common">Geobacter uraniireducens</name>
    <dbReference type="NCBI Taxonomy" id="351605"/>
    <lineage>
        <taxon>Bacteria</taxon>
        <taxon>Pseudomonadati</taxon>
        <taxon>Thermodesulfobacteriota</taxon>
        <taxon>Desulfuromonadia</taxon>
        <taxon>Geobacterales</taxon>
        <taxon>Geobacteraceae</taxon>
        <taxon>Geotalea</taxon>
    </lineage>
</organism>
<dbReference type="InterPro" id="IPR035069">
    <property type="entry name" value="TTHA1013/TTHA0281-like"/>
</dbReference>
<dbReference type="Proteomes" id="UP000006695">
    <property type="component" value="Chromosome"/>
</dbReference>
<reference evidence="2 3" key="1">
    <citation type="submission" date="2007-05" db="EMBL/GenBank/DDBJ databases">
        <title>Complete sequence of Geobacter uraniireducens Rf4.</title>
        <authorList>
            <consortium name="US DOE Joint Genome Institute"/>
            <person name="Copeland A."/>
            <person name="Lucas S."/>
            <person name="Lapidus A."/>
            <person name="Barry K."/>
            <person name="Detter J.C."/>
            <person name="Glavina del Rio T."/>
            <person name="Hammon N."/>
            <person name="Israni S."/>
            <person name="Dalin E."/>
            <person name="Tice H."/>
            <person name="Pitluck S."/>
            <person name="Chertkov O."/>
            <person name="Brettin T."/>
            <person name="Bruce D."/>
            <person name="Han C."/>
            <person name="Schmutz J."/>
            <person name="Larimer F."/>
            <person name="Land M."/>
            <person name="Hauser L."/>
            <person name="Kyrpides N."/>
            <person name="Mikhailova N."/>
            <person name="Shelobolina E."/>
            <person name="Aklujkar M."/>
            <person name="Lovley D."/>
            <person name="Richardson P."/>
        </authorList>
    </citation>
    <scope>NUCLEOTIDE SEQUENCE [LARGE SCALE GENOMIC DNA]</scope>
    <source>
        <strain evidence="2 3">Rf4</strain>
    </source>
</reference>
<protein>
    <recommendedName>
        <fullName evidence="1">HicB-like antitoxin of toxin-antitoxin system domain-containing protein</fullName>
    </recommendedName>
</protein>
<dbReference type="InterPro" id="IPR013321">
    <property type="entry name" value="Arc_rbn_hlx_hlx"/>
</dbReference>
<dbReference type="AlphaFoldDB" id="A5GBJ3"/>
<dbReference type="InterPro" id="IPR010985">
    <property type="entry name" value="Ribbon_hlx_hlx"/>
</dbReference>
<dbReference type="RefSeq" id="WP_011937774.1">
    <property type="nucleotide sequence ID" value="NC_009483.1"/>
</dbReference>
<dbReference type="HOGENOM" id="CLU_125405_0_0_7"/>
<dbReference type="GO" id="GO:0006355">
    <property type="term" value="P:regulation of DNA-templated transcription"/>
    <property type="evidence" value="ECO:0007669"/>
    <property type="project" value="InterPro"/>
</dbReference>
<dbReference type="OrthoDB" id="9807959at2"/>
<dbReference type="STRING" id="351605.Gura_0842"/>
<sequence>MNVKKIKTVAPPYAFEEYMHEISPLPKEDGGGFLITFPDLPGCMSDGETIEEAFANGRDAFISWISAAIDMGNPIPKPTAKPVELIEASGKFVARLPKTLHARLVAMARQEGVSLNTLVLTLIAESIGHKEKCAH</sequence>
<name>A5GBJ3_GEOUR</name>
<evidence type="ECO:0000313" key="3">
    <source>
        <dbReference type="Proteomes" id="UP000006695"/>
    </source>
</evidence>
<dbReference type="SUPFAM" id="SSF143100">
    <property type="entry name" value="TTHA1013/TTHA0281-like"/>
    <property type="match status" value="1"/>
</dbReference>
<proteinExistence type="predicted"/>
<feature type="domain" description="HicB-like antitoxin of toxin-antitoxin system" evidence="1">
    <location>
        <begin position="27"/>
        <end position="90"/>
    </location>
</feature>
<dbReference type="KEGG" id="gur:Gura_0842"/>
<evidence type="ECO:0000259" key="1">
    <source>
        <dbReference type="Pfam" id="PF15919"/>
    </source>
</evidence>
<accession>A5GBJ3</accession>
<dbReference type="EMBL" id="CP000698">
    <property type="protein sequence ID" value="ABQ25050.1"/>
    <property type="molecule type" value="Genomic_DNA"/>
</dbReference>